<dbReference type="EMBL" id="MT631601">
    <property type="protein sequence ID" value="QNO55019.1"/>
    <property type="molecule type" value="Genomic_DNA"/>
</dbReference>
<protein>
    <submittedName>
        <fullName evidence="1">Uncharacterized protein</fullName>
    </submittedName>
</protein>
<dbReference type="EMBL" id="MT631603">
    <property type="protein sequence ID" value="QNO55090.1"/>
    <property type="molecule type" value="Genomic_DNA"/>
</dbReference>
<name>A0A7G9Z435_9EURY</name>
<gene>
    <name evidence="1" type="ORF">FPOEFMDM_00004</name>
    <name evidence="2" type="ORF">MNNOGLJF_00004</name>
</gene>
<evidence type="ECO:0000313" key="2">
    <source>
        <dbReference type="EMBL" id="QNO55090.1"/>
    </source>
</evidence>
<accession>A0A7G9Z435</accession>
<dbReference type="AlphaFoldDB" id="A0A7G9Z435"/>
<proteinExistence type="predicted"/>
<evidence type="ECO:0000313" key="1">
    <source>
        <dbReference type="EMBL" id="QNO55019.1"/>
    </source>
</evidence>
<sequence>MKNKIKKKMKKTKLMGVVAIAMALTIAFCGVALASSFTEPAPENKIGYDRMEIRDHGFDLWKSSSGNLLNTGNVKYNENMIGPGVAADFNKIFNIYTGTGNTSRLGSLSIIPASWKEMNDKIDTGRLNDGSMAKGRISAGLSVYVVDGSDGGFGSRLSYVERSSASGSFEFHKVMDYTSKITTP</sequence>
<reference evidence="1" key="1">
    <citation type="submission" date="2020-06" db="EMBL/GenBank/DDBJ databases">
        <title>Unique genomic features of the anaerobic methanotrophic archaea.</title>
        <authorList>
            <person name="Chadwick G.L."/>
            <person name="Skennerton C.T."/>
            <person name="Laso-Perez R."/>
            <person name="Leu A.O."/>
            <person name="Speth D.R."/>
            <person name="Yu H."/>
            <person name="Morgan-Lang C."/>
            <person name="Hatzenpichler R."/>
            <person name="Goudeau D."/>
            <person name="Malmstrom R."/>
            <person name="Brazelton W.J."/>
            <person name="Woyke T."/>
            <person name="Hallam S.J."/>
            <person name="Tyson G.W."/>
            <person name="Wegener G."/>
            <person name="Boetius A."/>
            <person name="Orphan V."/>
        </authorList>
    </citation>
    <scope>NUCLEOTIDE SEQUENCE</scope>
</reference>
<organism evidence="1">
    <name type="scientific">Candidatus Methanophaga sp. ANME-1 ERB7</name>
    <dbReference type="NCBI Taxonomy" id="2759913"/>
    <lineage>
        <taxon>Archaea</taxon>
        <taxon>Methanobacteriati</taxon>
        <taxon>Methanobacteriota</taxon>
        <taxon>Stenosarchaea group</taxon>
        <taxon>Methanomicrobia</taxon>
        <taxon>Candidatus Methanophagales</taxon>
        <taxon>Candidatus Methanophagaceae</taxon>
        <taxon>Candidatus Methanophaga</taxon>
    </lineage>
</organism>